<dbReference type="PANTHER" id="PTHR34071:SF2">
    <property type="entry name" value="FLAVIN-NUCLEOTIDE-BINDING PROTEIN"/>
    <property type="match status" value="1"/>
</dbReference>
<organism evidence="2 3">
    <name type="scientific">Chaetomidium leptoderma</name>
    <dbReference type="NCBI Taxonomy" id="669021"/>
    <lineage>
        <taxon>Eukaryota</taxon>
        <taxon>Fungi</taxon>
        <taxon>Dikarya</taxon>
        <taxon>Ascomycota</taxon>
        <taxon>Pezizomycotina</taxon>
        <taxon>Sordariomycetes</taxon>
        <taxon>Sordariomycetidae</taxon>
        <taxon>Sordariales</taxon>
        <taxon>Chaetomiaceae</taxon>
        <taxon>Chaetomidium</taxon>
    </lineage>
</organism>
<reference evidence="2" key="1">
    <citation type="journal article" date="2023" name="Mol. Phylogenet. Evol.">
        <title>Genome-scale phylogeny and comparative genomics of the fungal order Sordariales.</title>
        <authorList>
            <person name="Hensen N."/>
            <person name="Bonometti L."/>
            <person name="Westerberg I."/>
            <person name="Brannstrom I.O."/>
            <person name="Guillou S."/>
            <person name="Cros-Aarteil S."/>
            <person name="Calhoun S."/>
            <person name="Haridas S."/>
            <person name="Kuo A."/>
            <person name="Mondo S."/>
            <person name="Pangilinan J."/>
            <person name="Riley R."/>
            <person name="LaButti K."/>
            <person name="Andreopoulos B."/>
            <person name="Lipzen A."/>
            <person name="Chen C."/>
            <person name="Yan M."/>
            <person name="Daum C."/>
            <person name="Ng V."/>
            <person name="Clum A."/>
            <person name="Steindorff A."/>
            <person name="Ohm R.A."/>
            <person name="Martin F."/>
            <person name="Silar P."/>
            <person name="Natvig D.O."/>
            <person name="Lalanne C."/>
            <person name="Gautier V."/>
            <person name="Ament-Velasquez S.L."/>
            <person name="Kruys A."/>
            <person name="Hutchinson M.I."/>
            <person name="Powell A.J."/>
            <person name="Barry K."/>
            <person name="Miller A.N."/>
            <person name="Grigoriev I.V."/>
            <person name="Debuchy R."/>
            <person name="Gladieux P."/>
            <person name="Hiltunen Thoren M."/>
            <person name="Johannesson H."/>
        </authorList>
    </citation>
    <scope>NUCLEOTIDE SEQUENCE</scope>
    <source>
        <strain evidence="2">CBS 538.74</strain>
    </source>
</reference>
<dbReference type="PANTHER" id="PTHR34071">
    <property type="entry name" value="5-NITROIMIDAZOLE ANTIBIOTICS RESISTANCE PROTEIN, NIMA-FAMILY-RELATED PROTEIN-RELATED"/>
    <property type="match status" value="1"/>
</dbReference>
<keyword evidence="3" id="KW-1185">Reference proteome</keyword>
<dbReference type="Pfam" id="PF12900">
    <property type="entry name" value="Pyridox_ox_2"/>
    <property type="match status" value="1"/>
</dbReference>
<evidence type="ECO:0000256" key="1">
    <source>
        <dbReference type="SAM" id="MobiDB-lite"/>
    </source>
</evidence>
<name>A0AAN6VW81_9PEZI</name>
<dbReference type="SUPFAM" id="SSF50475">
    <property type="entry name" value="FMN-binding split barrel"/>
    <property type="match status" value="1"/>
</dbReference>
<proteinExistence type="predicted"/>
<protein>
    <recommendedName>
        <fullName evidence="4">Flavin-nucleotide-binding protein</fullName>
    </recommendedName>
</protein>
<dbReference type="Gene3D" id="2.30.110.10">
    <property type="entry name" value="Electron Transport, Fmn-binding Protein, Chain A"/>
    <property type="match status" value="1"/>
</dbReference>
<dbReference type="Proteomes" id="UP001302745">
    <property type="component" value="Unassembled WGS sequence"/>
</dbReference>
<accession>A0AAN6VW81</accession>
<gene>
    <name evidence="2" type="ORF">C8A00DRAFT_10883</name>
</gene>
<comment type="caution">
    <text evidence="2">The sequence shown here is derived from an EMBL/GenBank/DDBJ whole genome shotgun (WGS) entry which is preliminary data.</text>
</comment>
<feature type="region of interest" description="Disordered" evidence="1">
    <location>
        <begin position="1"/>
        <end position="27"/>
    </location>
</feature>
<dbReference type="InterPro" id="IPR024747">
    <property type="entry name" value="Pyridox_Oxase-rel"/>
</dbReference>
<dbReference type="InterPro" id="IPR012349">
    <property type="entry name" value="Split_barrel_FMN-bd"/>
</dbReference>
<sequence>MNVTRTTTTSPSSGSTPQPQQQQQPEVEGLPVTIAASHLDGLVLALTPNSHSYNYRSAILFGHATVVTDVAEKLYAMELITNGIVPQRWAHSRVPPNAAEMQSTSVLRVRIRTGSAKIRTGAPHDEKGDMEDEGLLGRVWTGVVPVHSVLGTPIAGGYNRVGEVPAYLEGWRGEMNRDAEEYAREAVGREVVAKKVAE</sequence>
<evidence type="ECO:0000313" key="3">
    <source>
        <dbReference type="Proteomes" id="UP001302745"/>
    </source>
</evidence>
<evidence type="ECO:0008006" key="4">
    <source>
        <dbReference type="Google" id="ProtNLM"/>
    </source>
</evidence>
<dbReference type="EMBL" id="MU856839">
    <property type="protein sequence ID" value="KAK4158412.1"/>
    <property type="molecule type" value="Genomic_DNA"/>
</dbReference>
<feature type="compositionally biased region" description="Low complexity" evidence="1">
    <location>
        <begin position="1"/>
        <end position="25"/>
    </location>
</feature>
<reference evidence="2" key="2">
    <citation type="submission" date="2023-05" db="EMBL/GenBank/DDBJ databases">
        <authorList>
            <consortium name="Lawrence Berkeley National Laboratory"/>
            <person name="Steindorff A."/>
            <person name="Hensen N."/>
            <person name="Bonometti L."/>
            <person name="Westerberg I."/>
            <person name="Brannstrom I.O."/>
            <person name="Guillou S."/>
            <person name="Cros-Aarteil S."/>
            <person name="Calhoun S."/>
            <person name="Haridas S."/>
            <person name="Kuo A."/>
            <person name="Mondo S."/>
            <person name="Pangilinan J."/>
            <person name="Riley R."/>
            <person name="Labutti K."/>
            <person name="Andreopoulos B."/>
            <person name="Lipzen A."/>
            <person name="Chen C."/>
            <person name="Yanf M."/>
            <person name="Daum C."/>
            <person name="Ng V."/>
            <person name="Clum A."/>
            <person name="Ohm R."/>
            <person name="Martin F."/>
            <person name="Silar P."/>
            <person name="Natvig D."/>
            <person name="Lalanne C."/>
            <person name="Gautier V."/>
            <person name="Ament-Velasquez S.L."/>
            <person name="Kruys A."/>
            <person name="Hutchinson M.I."/>
            <person name="Powell A.J."/>
            <person name="Barry K."/>
            <person name="Miller A.N."/>
            <person name="Grigoriev I.V."/>
            <person name="Debuchy R."/>
            <person name="Gladieux P."/>
            <person name="Thoren M.H."/>
            <person name="Johannesson H."/>
        </authorList>
    </citation>
    <scope>NUCLEOTIDE SEQUENCE</scope>
    <source>
        <strain evidence="2">CBS 538.74</strain>
    </source>
</reference>
<evidence type="ECO:0000313" key="2">
    <source>
        <dbReference type="EMBL" id="KAK4158412.1"/>
    </source>
</evidence>
<dbReference type="AlphaFoldDB" id="A0AAN6VW81"/>